<dbReference type="InterPro" id="IPR001789">
    <property type="entry name" value="Sig_transdc_resp-reg_receiver"/>
</dbReference>
<dbReference type="PANTHER" id="PTHR44591">
    <property type="entry name" value="STRESS RESPONSE REGULATOR PROTEIN 1"/>
    <property type="match status" value="1"/>
</dbReference>
<gene>
    <name evidence="4" type="ORF">SAMN05216167_12318</name>
</gene>
<dbReference type="SUPFAM" id="SSF52172">
    <property type="entry name" value="CheY-like"/>
    <property type="match status" value="1"/>
</dbReference>
<evidence type="ECO:0000256" key="1">
    <source>
        <dbReference type="ARBA" id="ARBA00022553"/>
    </source>
</evidence>
<feature type="modified residue" description="4-aspartylphosphate" evidence="2">
    <location>
        <position position="56"/>
    </location>
</feature>
<name>A0A1I2ES09_9BACT</name>
<dbReference type="OrthoDB" id="956338at2"/>
<dbReference type="EMBL" id="FOLQ01000023">
    <property type="protein sequence ID" value="SFE95503.1"/>
    <property type="molecule type" value="Genomic_DNA"/>
</dbReference>
<evidence type="ECO:0000313" key="4">
    <source>
        <dbReference type="EMBL" id="SFE95503.1"/>
    </source>
</evidence>
<evidence type="ECO:0000256" key="2">
    <source>
        <dbReference type="PROSITE-ProRule" id="PRU00169"/>
    </source>
</evidence>
<dbReference type="AlphaFoldDB" id="A0A1I2ES09"/>
<accession>A0A1I2ES09</accession>
<reference evidence="4 5" key="1">
    <citation type="submission" date="2016-10" db="EMBL/GenBank/DDBJ databases">
        <authorList>
            <person name="de Groot N.N."/>
        </authorList>
    </citation>
    <scope>NUCLEOTIDE SEQUENCE [LARGE SCALE GENOMIC DNA]</scope>
    <source>
        <strain evidence="4 5">DSM 26130</strain>
    </source>
</reference>
<keyword evidence="5" id="KW-1185">Reference proteome</keyword>
<dbReference type="SMART" id="SM00448">
    <property type="entry name" value="REC"/>
    <property type="match status" value="1"/>
</dbReference>
<organism evidence="4 5">
    <name type="scientific">Spirosoma endophyticum</name>
    <dbReference type="NCBI Taxonomy" id="662367"/>
    <lineage>
        <taxon>Bacteria</taxon>
        <taxon>Pseudomonadati</taxon>
        <taxon>Bacteroidota</taxon>
        <taxon>Cytophagia</taxon>
        <taxon>Cytophagales</taxon>
        <taxon>Cytophagaceae</taxon>
        <taxon>Spirosoma</taxon>
    </lineage>
</organism>
<dbReference type="PANTHER" id="PTHR44591:SF3">
    <property type="entry name" value="RESPONSE REGULATORY DOMAIN-CONTAINING PROTEIN"/>
    <property type="match status" value="1"/>
</dbReference>
<dbReference type="InterPro" id="IPR011006">
    <property type="entry name" value="CheY-like_superfamily"/>
</dbReference>
<dbReference type="GO" id="GO:0000160">
    <property type="term" value="P:phosphorelay signal transduction system"/>
    <property type="evidence" value="ECO:0007669"/>
    <property type="project" value="InterPro"/>
</dbReference>
<feature type="domain" description="Response regulatory" evidence="3">
    <location>
        <begin position="4"/>
        <end position="123"/>
    </location>
</feature>
<protein>
    <submittedName>
        <fullName evidence="4">CheY chemotaxis protein or a CheY-like REC (Receiver) domain</fullName>
    </submittedName>
</protein>
<keyword evidence="1 2" id="KW-0597">Phosphoprotein</keyword>
<dbReference type="Pfam" id="PF00072">
    <property type="entry name" value="Response_reg"/>
    <property type="match status" value="1"/>
</dbReference>
<dbReference type="InterPro" id="IPR050595">
    <property type="entry name" value="Bact_response_regulator"/>
</dbReference>
<dbReference type="Proteomes" id="UP000198598">
    <property type="component" value="Unassembled WGS sequence"/>
</dbReference>
<sequence length="133" mass="15105">MNYSVLIVDDDEDDFIVLAAKIKQCPQNVSLTYAASGDEASQRLINGLQADLIIIDVQMPKSDSYELLVWLMNSEAWQHIPVVVWTGDISNQEVQRYYRAGANSLLLKQDAFQGIETFCQYWFKLVQLTQLAA</sequence>
<dbReference type="STRING" id="662367.SAMN05216167_12318"/>
<evidence type="ECO:0000259" key="3">
    <source>
        <dbReference type="PROSITE" id="PS50110"/>
    </source>
</evidence>
<proteinExistence type="predicted"/>
<evidence type="ECO:0000313" key="5">
    <source>
        <dbReference type="Proteomes" id="UP000198598"/>
    </source>
</evidence>
<dbReference type="PROSITE" id="PS50110">
    <property type="entry name" value="RESPONSE_REGULATORY"/>
    <property type="match status" value="1"/>
</dbReference>
<dbReference type="RefSeq" id="WP_093833396.1">
    <property type="nucleotide sequence ID" value="NZ_FOLQ01000023.1"/>
</dbReference>
<dbReference type="Gene3D" id="3.40.50.2300">
    <property type="match status" value="1"/>
</dbReference>